<name>A0A1H4ZL85_9PSED</name>
<dbReference type="InterPro" id="IPR036286">
    <property type="entry name" value="LexA/Signal_pep-like_sf"/>
</dbReference>
<gene>
    <name evidence="2" type="ORF">SAMN05216178_6700</name>
</gene>
<dbReference type="AlphaFoldDB" id="A0A1H4ZL85"/>
<organism evidence="2 3">
    <name type="scientific">Pseudomonas saponiphila</name>
    <dbReference type="NCBI Taxonomy" id="556534"/>
    <lineage>
        <taxon>Bacteria</taxon>
        <taxon>Pseudomonadati</taxon>
        <taxon>Pseudomonadota</taxon>
        <taxon>Gammaproteobacteria</taxon>
        <taxon>Pseudomonadales</taxon>
        <taxon>Pseudomonadaceae</taxon>
        <taxon>Pseudomonas</taxon>
    </lineage>
</organism>
<keyword evidence="3" id="KW-1185">Reference proteome</keyword>
<evidence type="ECO:0000313" key="3">
    <source>
        <dbReference type="Proteomes" id="UP000198982"/>
    </source>
</evidence>
<evidence type="ECO:0000313" key="2">
    <source>
        <dbReference type="EMBL" id="SED30398.1"/>
    </source>
</evidence>
<dbReference type="GO" id="GO:0006465">
    <property type="term" value="P:signal peptide processing"/>
    <property type="evidence" value="ECO:0007669"/>
    <property type="project" value="InterPro"/>
</dbReference>
<dbReference type="InterPro" id="IPR019533">
    <property type="entry name" value="Peptidase_S26"/>
</dbReference>
<dbReference type="Proteomes" id="UP000198982">
    <property type="component" value="Unassembled WGS sequence"/>
</dbReference>
<dbReference type="Pfam" id="PF10502">
    <property type="entry name" value="Peptidase_S26"/>
    <property type="match status" value="1"/>
</dbReference>
<dbReference type="GO" id="GO:0004252">
    <property type="term" value="F:serine-type endopeptidase activity"/>
    <property type="evidence" value="ECO:0007669"/>
    <property type="project" value="InterPro"/>
</dbReference>
<protein>
    <submittedName>
        <fullName evidence="2">Conjugative transfer signal peptidase TraF</fullName>
    </submittedName>
</protein>
<accession>A0A1H4ZL85</accession>
<proteinExistence type="predicted"/>
<dbReference type="EMBL" id="FNTJ01000003">
    <property type="protein sequence ID" value="SED30398.1"/>
    <property type="molecule type" value="Genomic_DNA"/>
</dbReference>
<dbReference type="SUPFAM" id="SSF51306">
    <property type="entry name" value="LexA/Signal peptidase"/>
    <property type="match status" value="1"/>
</dbReference>
<dbReference type="Gene3D" id="2.10.109.10">
    <property type="entry name" value="Umud Fragment, subunit A"/>
    <property type="match status" value="1"/>
</dbReference>
<sequence length="175" mass="19139">MTPGTRGARWPLALLAVGLFALGWATIATSPPRLVYNASDSVPVGWYRISPANSLAPGDLVLVRLPPEVRSLAARRGYLPANVPLLKTVAAMAPQQVCVQGRQVRIDGVLVAKRSRWDRQGRALPSWQACRRLVGNELFLLSSSNPASFDSRYFGPISVDAVIGRARPLWLESRR</sequence>
<dbReference type="RefSeq" id="WP_092320692.1">
    <property type="nucleotide sequence ID" value="NZ_FNTJ01000003.1"/>
</dbReference>
<feature type="domain" description="Peptidase S26" evidence="1">
    <location>
        <begin position="13"/>
        <end position="170"/>
    </location>
</feature>
<reference evidence="3" key="1">
    <citation type="submission" date="2016-10" db="EMBL/GenBank/DDBJ databases">
        <authorList>
            <person name="Varghese N."/>
            <person name="Submissions S."/>
        </authorList>
    </citation>
    <scope>NUCLEOTIDE SEQUENCE [LARGE SCALE GENOMIC DNA]</scope>
    <source>
        <strain evidence="3">DSM 9751</strain>
    </source>
</reference>
<evidence type="ECO:0000259" key="1">
    <source>
        <dbReference type="Pfam" id="PF10502"/>
    </source>
</evidence>